<dbReference type="EMBL" id="ACYT02000028">
    <property type="protein sequence ID" value="EFF80072.1"/>
    <property type="molecule type" value="Genomic_DNA"/>
</dbReference>
<evidence type="ECO:0000313" key="2">
    <source>
        <dbReference type="Proteomes" id="UP000003150"/>
    </source>
</evidence>
<dbReference type="Gene3D" id="3.20.20.70">
    <property type="entry name" value="Aldolase class I"/>
    <property type="match status" value="1"/>
</dbReference>
<comment type="caution">
    <text evidence="1">The sequence shown here is derived from an EMBL/GenBank/DDBJ whole genome shotgun (WGS) entry which is preliminary data.</text>
</comment>
<organism evidence="1 2">
    <name type="scientific">Schaalia odontolytica F0309</name>
    <dbReference type="NCBI Taxonomy" id="649742"/>
    <lineage>
        <taxon>Bacteria</taxon>
        <taxon>Bacillati</taxon>
        <taxon>Actinomycetota</taxon>
        <taxon>Actinomycetes</taxon>
        <taxon>Actinomycetales</taxon>
        <taxon>Actinomycetaceae</taxon>
        <taxon>Schaalia</taxon>
    </lineage>
</organism>
<dbReference type="InterPro" id="IPR013785">
    <property type="entry name" value="Aldolase_TIM"/>
</dbReference>
<gene>
    <name evidence="1" type="ORF">HMPREF0970_01009</name>
</gene>
<dbReference type="SUPFAM" id="SSF51412">
    <property type="entry name" value="Inosine monophosphate dehydrogenase (IMPDH)"/>
    <property type="match status" value="1"/>
</dbReference>
<accession>D4TYI4</accession>
<dbReference type="Proteomes" id="UP000003150">
    <property type="component" value="Unassembled WGS sequence"/>
</dbReference>
<dbReference type="PATRIC" id="fig|649742.3.peg.732"/>
<feature type="non-terminal residue" evidence="1">
    <location>
        <position position="1"/>
    </location>
</feature>
<sequence length="98" mass="10316">ACGADAVMLGAAIARAEEAPGRGWHWGSEATHPDMPRGQRVHVGTTGTLEQILYGPSTRADSSLNFVGALKRTMASTGYSEVKDLQRAQVVVSPYSAS</sequence>
<evidence type="ECO:0000313" key="1">
    <source>
        <dbReference type="EMBL" id="EFF80072.1"/>
    </source>
</evidence>
<dbReference type="HOGENOM" id="CLU_2325496_0_0_11"/>
<name>D4TYI4_9ACTO</name>
<proteinExistence type="predicted"/>
<reference evidence="1 2" key="1">
    <citation type="submission" date="2009-10" db="EMBL/GenBank/DDBJ databases">
        <authorList>
            <person name="Weinstock G."/>
            <person name="Sodergren E."/>
            <person name="Clifton S."/>
            <person name="Fulton L."/>
            <person name="Fulton B."/>
            <person name="Courtney L."/>
            <person name="Fronick C."/>
            <person name="Harrison M."/>
            <person name="Strong C."/>
            <person name="Farmer C."/>
            <person name="Delahaunty K."/>
            <person name="Markovic C."/>
            <person name="Hall O."/>
            <person name="Minx P."/>
            <person name="Tomlinson C."/>
            <person name="Mitreva M."/>
            <person name="Nelson J."/>
            <person name="Hou S."/>
            <person name="Wollam A."/>
            <person name="Pepin K.H."/>
            <person name="Johnson M."/>
            <person name="Bhonagiri V."/>
            <person name="Nash W.E."/>
            <person name="Warren W."/>
            <person name="Chinwalla A."/>
            <person name="Mardis E.R."/>
            <person name="Wilson R.K."/>
        </authorList>
    </citation>
    <scope>NUCLEOTIDE SEQUENCE [LARGE SCALE GENOMIC DNA]</scope>
    <source>
        <strain evidence="1 2">F0309</strain>
    </source>
</reference>
<protein>
    <recommendedName>
        <fullName evidence="3">GuaB3 family IMP dehydrogenase-related protein</fullName>
    </recommendedName>
</protein>
<dbReference type="AlphaFoldDB" id="D4TYI4"/>
<evidence type="ECO:0008006" key="3">
    <source>
        <dbReference type="Google" id="ProtNLM"/>
    </source>
</evidence>